<comment type="caution">
    <text evidence="1">The sequence shown here is derived from an EMBL/GenBank/DDBJ whole genome shotgun (WGS) entry which is preliminary data.</text>
</comment>
<dbReference type="RefSeq" id="WP_379292405.1">
    <property type="nucleotide sequence ID" value="NZ_JBHTKX010000001.1"/>
</dbReference>
<proteinExistence type="predicted"/>
<name>A0ABW3PV82_9BACL</name>
<evidence type="ECO:0000313" key="1">
    <source>
        <dbReference type="EMBL" id="MFD1127799.1"/>
    </source>
</evidence>
<reference evidence="2" key="1">
    <citation type="journal article" date="2019" name="Int. J. Syst. Evol. Microbiol.">
        <title>The Global Catalogue of Microorganisms (GCM) 10K type strain sequencing project: providing services to taxonomists for standard genome sequencing and annotation.</title>
        <authorList>
            <consortium name="The Broad Institute Genomics Platform"/>
            <consortium name="The Broad Institute Genome Sequencing Center for Infectious Disease"/>
            <person name="Wu L."/>
            <person name="Ma J."/>
        </authorList>
    </citation>
    <scope>NUCLEOTIDE SEQUENCE [LARGE SCALE GENOMIC DNA]</scope>
    <source>
        <strain evidence="2">CCUG 53519</strain>
    </source>
</reference>
<dbReference type="EMBL" id="JBHTKX010000001">
    <property type="protein sequence ID" value="MFD1127799.1"/>
    <property type="molecule type" value="Genomic_DNA"/>
</dbReference>
<sequence length="61" mass="6919">MNASYIRIQSSTRLKSEENSGISFGVARIEGGYQKLPMISNRVMDLDPDHQGALIHWEEKI</sequence>
<gene>
    <name evidence="1" type="ORF">ACFQ3J_06380</name>
</gene>
<evidence type="ECO:0000313" key="2">
    <source>
        <dbReference type="Proteomes" id="UP001597169"/>
    </source>
</evidence>
<protein>
    <submittedName>
        <fullName evidence="1">Uncharacterized protein</fullName>
    </submittedName>
</protein>
<keyword evidence="2" id="KW-1185">Reference proteome</keyword>
<accession>A0ABW3PV82</accession>
<organism evidence="1 2">
    <name type="scientific">Paenibacillus provencensis</name>
    <dbReference type="NCBI Taxonomy" id="441151"/>
    <lineage>
        <taxon>Bacteria</taxon>
        <taxon>Bacillati</taxon>
        <taxon>Bacillota</taxon>
        <taxon>Bacilli</taxon>
        <taxon>Bacillales</taxon>
        <taxon>Paenibacillaceae</taxon>
        <taxon>Paenibacillus</taxon>
    </lineage>
</organism>
<dbReference type="Proteomes" id="UP001597169">
    <property type="component" value="Unassembled WGS sequence"/>
</dbReference>